<evidence type="ECO:0000313" key="3">
    <source>
        <dbReference type="Proteomes" id="UP000228934"/>
    </source>
</evidence>
<dbReference type="PANTHER" id="PTHR47385:SF14">
    <property type="entry name" value="TRANSGELIN"/>
    <property type="match status" value="1"/>
</dbReference>
<dbReference type="Proteomes" id="UP000228934">
    <property type="component" value="Unassembled WGS sequence"/>
</dbReference>
<feature type="domain" description="Calponin-homology (CH)" evidence="1">
    <location>
        <begin position="9"/>
        <end position="118"/>
    </location>
</feature>
<dbReference type="SMART" id="SM00033">
    <property type="entry name" value="CH"/>
    <property type="match status" value="1"/>
</dbReference>
<sequence>MRTSRAPSDEKTAQLRKDIESHLNVTLQDSLCESLANGVILCQLLNHLRPRSIPFIHVPSPAVPKLNPVKCRKNVDSFLEACQRLGVPEEDLCSPHDILDCDGLGRLHNTVQSLLLRRTMSPKP</sequence>
<dbReference type="CDD" id="cd21205">
    <property type="entry name" value="CH_LRCH"/>
    <property type="match status" value="1"/>
</dbReference>
<evidence type="ECO:0000259" key="1">
    <source>
        <dbReference type="PROSITE" id="PS50021"/>
    </source>
</evidence>
<accession>A0A2G9QGB6</accession>
<reference evidence="3" key="1">
    <citation type="journal article" date="2017" name="Nat. Commun.">
        <title>The North American bullfrog draft genome provides insight into hormonal regulation of long noncoding RNA.</title>
        <authorList>
            <person name="Hammond S.A."/>
            <person name="Warren R.L."/>
            <person name="Vandervalk B.P."/>
            <person name="Kucuk E."/>
            <person name="Khan H."/>
            <person name="Gibb E.A."/>
            <person name="Pandoh P."/>
            <person name="Kirk H."/>
            <person name="Zhao Y."/>
            <person name="Jones M."/>
            <person name="Mungall A.J."/>
            <person name="Coope R."/>
            <person name="Pleasance S."/>
            <person name="Moore R.A."/>
            <person name="Holt R.A."/>
            <person name="Round J.M."/>
            <person name="Ohora S."/>
            <person name="Walle B.V."/>
            <person name="Veldhoen N."/>
            <person name="Helbing C.C."/>
            <person name="Birol I."/>
        </authorList>
    </citation>
    <scope>NUCLEOTIDE SEQUENCE [LARGE SCALE GENOMIC DNA]</scope>
</reference>
<dbReference type="InterPro" id="IPR036872">
    <property type="entry name" value="CH_dom_sf"/>
</dbReference>
<organism evidence="2 3">
    <name type="scientific">Aquarana catesbeiana</name>
    <name type="common">American bullfrog</name>
    <name type="synonym">Rana catesbeiana</name>
    <dbReference type="NCBI Taxonomy" id="8400"/>
    <lineage>
        <taxon>Eukaryota</taxon>
        <taxon>Metazoa</taxon>
        <taxon>Chordata</taxon>
        <taxon>Craniata</taxon>
        <taxon>Vertebrata</taxon>
        <taxon>Euteleostomi</taxon>
        <taxon>Amphibia</taxon>
        <taxon>Batrachia</taxon>
        <taxon>Anura</taxon>
        <taxon>Neobatrachia</taxon>
        <taxon>Ranoidea</taxon>
        <taxon>Ranidae</taxon>
        <taxon>Aquarana</taxon>
    </lineage>
</organism>
<dbReference type="PROSITE" id="PS50021">
    <property type="entry name" value="CH"/>
    <property type="match status" value="1"/>
</dbReference>
<proteinExistence type="predicted"/>
<dbReference type="GO" id="GO:0015629">
    <property type="term" value="C:actin cytoskeleton"/>
    <property type="evidence" value="ECO:0007669"/>
    <property type="project" value="TreeGrafter"/>
</dbReference>
<evidence type="ECO:0000313" key="2">
    <source>
        <dbReference type="EMBL" id="PIO14662.1"/>
    </source>
</evidence>
<dbReference type="OrthoDB" id="6149831at2759"/>
<gene>
    <name evidence="2" type="ORF">AB205_0148840</name>
</gene>
<dbReference type="Gene3D" id="1.10.418.10">
    <property type="entry name" value="Calponin-like domain"/>
    <property type="match status" value="1"/>
</dbReference>
<dbReference type="GO" id="GO:0051015">
    <property type="term" value="F:actin filament binding"/>
    <property type="evidence" value="ECO:0007669"/>
    <property type="project" value="TreeGrafter"/>
</dbReference>
<keyword evidence="3" id="KW-1185">Reference proteome</keyword>
<dbReference type="Pfam" id="PF00307">
    <property type="entry name" value="CH"/>
    <property type="match status" value="1"/>
</dbReference>
<dbReference type="SUPFAM" id="SSF47576">
    <property type="entry name" value="Calponin-homology domain, CH-domain"/>
    <property type="match status" value="1"/>
</dbReference>
<dbReference type="GO" id="GO:0007015">
    <property type="term" value="P:actin filament organization"/>
    <property type="evidence" value="ECO:0007669"/>
    <property type="project" value="TreeGrafter"/>
</dbReference>
<name>A0A2G9QGB6_AQUCT</name>
<dbReference type="InterPro" id="IPR001715">
    <property type="entry name" value="CH_dom"/>
</dbReference>
<dbReference type="PANTHER" id="PTHR47385">
    <property type="entry name" value="CALPONIN"/>
    <property type="match status" value="1"/>
</dbReference>
<dbReference type="AlphaFoldDB" id="A0A2G9QGB6"/>
<protein>
    <recommendedName>
        <fullName evidence="1">Calponin-homology (CH) domain-containing protein</fullName>
    </recommendedName>
</protein>
<dbReference type="InterPro" id="IPR050606">
    <property type="entry name" value="Calponin-like"/>
</dbReference>
<dbReference type="EMBL" id="KV991323">
    <property type="protein sequence ID" value="PIO14662.1"/>
    <property type="molecule type" value="Genomic_DNA"/>
</dbReference>